<evidence type="ECO:0000313" key="2">
    <source>
        <dbReference type="EMBL" id="GAN05123.1"/>
    </source>
</evidence>
<dbReference type="AlphaFoldDB" id="A0A0C9MST1"/>
<accession>A0A0C9MST1</accession>
<reference evidence="2" key="1">
    <citation type="submission" date="2014-09" db="EMBL/GenBank/DDBJ databases">
        <title>Draft genome sequence of an oleaginous Mucoromycotina fungus Mucor ambiguus NBRC6742.</title>
        <authorList>
            <person name="Takeda I."/>
            <person name="Yamane N."/>
            <person name="Morita T."/>
            <person name="Tamano K."/>
            <person name="Machida M."/>
            <person name="Baker S."/>
            <person name="Koike H."/>
        </authorList>
    </citation>
    <scope>NUCLEOTIDE SEQUENCE</scope>
    <source>
        <strain evidence="2">NBRC 6742</strain>
    </source>
</reference>
<sequence>MILSLGARCCCECRLLAVSAMSSLSILLLVFAVCCRLLAVLVLSTAAAAPAAVHLLLPLSCRCTLSVFASAAAVAHLLCWLCFIVLIWCYLLLQASTVGCLGKFVLAAAVVAVVY</sequence>
<name>A0A0C9MST1_9FUNG</name>
<organism evidence="2">
    <name type="scientific">Mucor ambiguus</name>
    <dbReference type="NCBI Taxonomy" id="91626"/>
    <lineage>
        <taxon>Eukaryota</taxon>
        <taxon>Fungi</taxon>
        <taxon>Fungi incertae sedis</taxon>
        <taxon>Mucoromycota</taxon>
        <taxon>Mucoromycotina</taxon>
        <taxon>Mucoromycetes</taxon>
        <taxon>Mucorales</taxon>
        <taxon>Mucorineae</taxon>
        <taxon>Mucoraceae</taxon>
        <taxon>Mucor</taxon>
    </lineage>
</organism>
<feature type="transmembrane region" description="Helical" evidence="1">
    <location>
        <begin position="94"/>
        <end position="114"/>
    </location>
</feature>
<dbReference type="EMBL" id="DF836371">
    <property type="protein sequence ID" value="GAN05123.1"/>
    <property type="molecule type" value="Genomic_DNA"/>
</dbReference>
<proteinExistence type="predicted"/>
<dbReference type="Proteomes" id="UP000053815">
    <property type="component" value="Unassembled WGS sequence"/>
</dbReference>
<keyword evidence="1" id="KW-1133">Transmembrane helix</keyword>
<keyword evidence="1" id="KW-0472">Membrane</keyword>
<evidence type="ECO:0000313" key="3">
    <source>
        <dbReference type="Proteomes" id="UP000053815"/>
    </source>
</evidence>
<keyword evidence="3" id="KW-1185">Reference proteome</keyword>
<gene>
    <name evidence="2" type="ORF">MAM1_0082d04592</name>
</gene>
<evidence type="ECO:0000256" key="1">
    <source>
        <dbReference type="SAM" id="Phobius"/>
    </source>
</evidence>
<feature type="transmembrane region" description="Helical" evidence="1">
    <location>
        <begin position="65"/>
        <end position="88"/>
    </location>
</feature>
<keyword evidence="1" id="KW-0812">Transmembrane</keyword>
<feature type="transmembrane region" description="Helical" evidence="1">
    <location>
        <begin position="26"/>
        <end position="53"/>
    </location>
</feature>
<protein>
    <submittedName>
        <fullName evidence="2">Uncharacterized protein</fullName>
    </submittedName>
</protein>